<gene>
    <name evidence="2" type="ORF">GCM10010502_57200</name>
</gene>
<reference evidence="2" key="1">
    <citation type="journal article" date="2014" name="Int. J. Syst. Evol. Microbiol.">
        <title>Complete genome sequence of Corynebacterium casei LMG S-19264T (=DSM 44701T), isolated from a smear-ripened cheese.</title>
        <authorList>
            <consortium name="US DOE Joint Genome Institute (JGI-PGF)"/>
            <person name="Walter F."/>
            <person name="Albersmeier A."/>
            <person name="Kalinowski J."/>
            <person name="Ruckert C."/>
        </authorList>
    </citation>
    <scope>NUCLEOTIDE SEQUENCE</scope>
    <source>
        <strain evidence="2">JCM 4434</strain>
    </source>
</reference>
<evidence type="ECO:0000313" key="3">
    <source>
        <dbReference type="Proteomes" id="UP000610124"/>
    </source>
</evidence>
<name>A0A8H9HZ72_KITAU</name>
<evidence type="ECO:0000256" key="1">
    <source>
        <dbReference type="SAM" id="MobiDB-lite"/>
    </source>
</evidence>
<sequence length="55" mass="5740">MFAVLYAPPTASVPSAAACSVNRNIPVPRDTTLPAAINADEHSKPPDAAPERRLA</sequence>
<dbReference type="AlphaFoldDB" id="A0A8H9HZ72"/>
<dbReference type="EMBL" id="BMUB01000017">
    <property type="protein sequence ID" value="GGU95833.1"/>
    <property type="molecule type" value="Genomic_DNA"/>
</dbReference>
<organism evidence="2 3">
    <name type="scientific">Kitasatospora aureofaciens</name>
    <name type="common">Streptomyces aureofaciens</name>
    <dbReference type="NCBI Taxonomy" id="1894"/>
    <lineage>
        <taxon>Bacteria</taxon>
        <taxon>Bacillati</taxon>
        <taxon>Actinomycetota</taxon>
        <taxon>Actinomycetes</taxon>
        <taxon>Kitasatosporales</taxon>
        <taxon>Streptomycetaceae</taxon>
        <taxon>Kitasatospora</taxon>
    </lineage>
</organism>
<evidence type="ECO:0000313" key="2">
    <source>
        <dbReference type="EMBL" id="GGU95833.1"/>
    </source>
</evidence>
<reference evidence="2" key="2">
    <citation type="submission" date="2020-09" db="EMBL/GenBank/DDBJ databases">
        <authorList>
            <person name="Sun Q."/>
            <person name="Ohkuma M."/>
        </authorList>
    </citation>
    <scope>NUCLEOTIDE SEQUENCE</scope>
    <source>
        <strain evidence="2">JCM 4434</strain>
    </source>
</reference>
<feature type="compositionally biased region" description="Basic and acidic residues" evidence="1">
    <location>
        <begin position="39"/>
        <end position="55"/>
    </location>
</feature>
<feature type="region of interest" description="Disordered" evidence="1">
    <location>
        <begin position="29"/>
        <end position="55"/>
    </location>
</feature>
<comment type="caution">
    <text evidence="2">The sequence shown here is derived from an EMBL/GenBank/DDBJ whole genome shotgun (WGS) entry which is preliminary data.</text>
</comment>
<accession>A0A8H9HZ72</accession>
<protein>
    <submittedName>
        <fullName evidence="2">Uncharacterized protein</fullName>
    </submittedName>
</protein>
<proteinExistence type="predicted"/>
<dbReference type="Proteomes" id="UP000610124">
    <property type="component" value="Unassembled WGS sequence"/>
</dbReference>